<dbReference type="InterPro" id="IPR054722">
    <property type="entry name" value="PolX-like_BBD"/>
</dbReference>
<dbReference type="Gene3D" id="3.30.420.10">
    <property type="entry name" value="Ribonuclease H-like superfamily/Ribonuclease H"/>
    <property type="match status" value="1"/>
</dbReference>
<protein>
    <submittedName>
        <fullName evidence="4">Ribonuclease H-like domain-containing protein</fullName>
    </submittedName>
</protein>
<dbReference type="InterPro" id="IPR039537">
    <property type="entry name" value="Retrotran_Ty1/copia-like"/>
</dbReference>
<gene>
    <name evidence="4" type="ORF">Tco_0975021</name>
</gene>
<keyword evidence="1" id="KW-0378">Hydrolase</keyword>
<evidence type="ECO:0000256" key="2">
    <source>
        <dbReference type="SAM" id="MobiDB-lite"/>
    </source>
</evidence>
<organism evidence="4 5">
    <name type="scientific">Tanacetum coccineum</name>
    <dbReference type="NCBI Taxonomy" id="301880"/>
    <lineage>
        <taxon>Eukaryota</taxon>
        <taxon>Viridiplantae</taxon>
        <taxon>Streptophyta</taxon>
        <taxon>Embryophyta</taxon>
        <taxon>Tracheophyta</taxon>
        <taxon>Spermatophyta</taxon>
        <taxon>Magnoliopsida</taxon>
        <taxon>eudicotyledons</taxon>
        <taxon>Gunneridae</taxon>
        <taxon>Pentapetalae</taxon>
        <taxon>asterids</taxon>
        <taxon>campanulids</taxon>
        <taxon>Asterales</taxon>
        <taxon>Asteraceae</taxon>
        <taxon>Asteroideae</taxon>
        <taxon>Anthemideae</taxon>
        <taxon>Anthemidinae</taxon>
        <taxon>Tanacetum</taxon>
    </lineage>
</organism>
<dbReference type="Pfam" id="PF22936">
    <property type="entry name" value="Pol_BBD"/>
    <property type="match status" value="1"/>
</dbReference>
<reference evidence="4" key="2">
    <citation type="submission" date="2022-01" db="EMBL/GenBank/DDBJ databases">
        <authorList>
            <person name="Yamashiro T."/>
            <person name="Shiraishi A."/>
            <person name="Satake H."/>
            <person name="Nakayama K."/>
        </authorList>
    </citation>
    <scope>NUCLEOTIDE SEQUENCE</scope>
</reference>
<keyword evidence="1" id="KW-0645">Protease</keyword>
<evidence type="ECO:0000313" key="4">
    <source>
        <dbReference type="EMBL" id="GJT48864.1"/>
    </source>
</evidence>
<name>A0ABQ5ED70_9ASTR</name>
<comment type="caution">
    <text evidence="4">The sequence shown here is derived from an EMBL/GenBank/DDBJ whole genome shotgun (WGS) entry which is preliminary data.</text>
</comment>
<dbReference type="PANTHER" id="PTHR42648">
    <property type="entry name" value="TRANSPOSASE, PUTATIVE-RELATED"/>
    <property type="match status" value="1"/>
</dbReference>
<proteinExistence type="predicted"/>
<feature type="compositionally biased region" description="Basic residues" evidence="2">
    <location>
        <begin position="1"/>
        <end position="17"/>
    </location>
</feature>
<dbReference type="SUPFAM" id="SSF53098">
    <property type="entry name" value="Ribonuclease H-like"/>
    <property type="match status" value="1"/>
</dbReference>
<accession>A0ABQ5ED70</accession>
<dbReference type="InterPro" id="IPR012337">
    <property type="entry name" value="RNaseH-like_sf"/>
</dbReference>
<evidence type="ECO:0000313" key="5">
    <source>
        <dbReference type="Proteomes" id="UP001151760"/>
    </source>
</evidence>
<dbReference type="EMBL" id="BQNB010016188">
    <property type="protein sequence ID" value="GJT48864.1"/>
    <property type="molecule type" value="Genomic_DNA"/>
</dbReference>
<reference evidence="4" key="1">
    <citation type="journal article" date="2022" name="Int. J. Mol. Sci.">
        <title>Draft Genome of Tanacetum Coccineum: Genomic Comparison of Closely Related Tanacetum-Family Plants.</title>
        <authorList>
            <person name="Yamashiro T."/>
            <person name="Shiraishi A."/>
            <person name="Nakayama K."/>
            <person name="Satake H."/>
        </authorList>
    </citation>
    <scope>NUCLEOTIDE SEQUENCE</scope>
</reference>
<dbReference type="PANTHER" id="PTHR42648:SF32">
    <property type="entry name" value="RIBONUCLEASE H-LIKE DOMAIN, GAG-PRE-INTEGRASE DOMAIN PROTEIN-RELATED"/>
    <property type="match status" value="1"/>
</dbReference>
<feature type="region of interest" description="Disordered" evidence="2">
    <location>
        <begin position="1"/>
        <end position="93"/>
    </location>
</feature>
<sequence>MGKTRRRTQKRGSHRKGQATGNTNGTTMAEEQRKITGGGGGMDGIPGIRAWEQKLKGKKRSKHCKQLQASDNRGNGTGERKPLIEQSSRSKQTKSVCVTFSSTNKNWKLSVNTAKASSTNNFSTARQNVNRQTILTSIALKVNTDNSHRTLQNKGIIDSGCSRHMTGNKAYLADFQDFNGGPVAFGGSKGYITGKGKIKTGIKREYSNARTPQQNGVAERKNRTLIEAARTMLADSFLPNTFWAEAVSTACYVLNRCECKYSRRARQKKLPADCKIIDTSALDLLLFSCFPGNAYATRLVLWLVRADLVEHTKRLRTRLQYNLNASTHSLHVLQRDVNNLDAGTNQDTVASYRSCAIWLRHCQSSSIRD</sequence>
<feature type="compositionally biased region" description="Polar residues" evidence="2">
    <location>
        <begin position="19"/>
        <end position="29"/>
    </location>
</feature>
<keyword evidence="5" id="KW-1185">Reference proteome</keyword>
<evidence type="ECO:0000256" key="1">
    <source>
        <dbReference type="ARBA" id="ARBA00022670"/>
    </source>
</evidence>
<feature type="domain" description="Retrovirus-related Pol polyprotein from transposon TNT 1-94-like beta-barrel" evidence="3">
    <location>
        <begin position="156"/>
        <end position="204"/>
    </location>
</feature>
<evidence type="ECO:0000259" key="3">
    <source>
        <dbReference type="Pfam" id="PF22936"/>
    </source>
</evidence>
<feature type="compositionally biased region" description="Basic residues" evidence="2">
    <location>
        <begin position="56"/>
        <end position="65"/>
    </location>
</feature>
<dbReference type="InterPro" id="IPR036397">
    <property type="entry name" value="RNaseH_sf"/>
</dbReference>
<dbReference type="Proteomes" id="UP001151760">
    <property type="component" value="Unassembled WGS sequence"/>
</dbReference>